<proteinExistence type="predicted"/>
<feature type="domain" description="AB hydrolase-1" evidence="1">
    <location>
        <begin position="53"/>
        <end position="285"/>
    </location>
</feature>
<evidence type="ECO:0000259" key="1">
    <source>
        <dbReference type="Pfam" id="PF12697"/>
    </source>
</evidence>
<dbReference type="Gene3D" id="3.40.50.1820">
    <property type="entry name" value="alpha/beta hydrolase"/>
    <property type="match status" value="1"/>
</dbReference>
<dbReference type="SUPFAM" id="SSF53474">
    <property type="entry name" value="alpha/beta-Hydrolases"/>
    <property type="match status" value="1"/>
</dbReference>
<dbReference type="PRINTS" id="PR00111">
    <property type="entry name" value="ABHYDROLASE"/>
</dbReference>
<keyword evidence="3" id="KW-1185">Reference proteome</keyword>
<dbReference type="InterPro" id="IPR050228">
    <property type="entry name" value="Carboxylesterase_BioH"/>
</dbReference>
<dbReference type="RefSeq" id="WP_084047287.1">
    <property type="nucleotide sequence ID" value="NZ_FWWU01000008.1"/>
</dbReference>
<dbReference type="STRING" id="695939.SAMN00790413_03336"/>
<evidence type="ECO:0000313" key="3">
    <source>
        <dbReference type="Proteomes" id="UP000192582"/>
    </source>
</evidence>
<dbReference type="PANTHER" id="PTHR43194">
    <property type="entry name" value="HYDROLASE ALPHA/BETA FOLD FAMILY"/>
    <property type="match status" value="1"/>
</dbReference>
<dbReference type="AlphaFoldDB" id="A0A1W1UX45"/>
<dbReference type="InterPro" id="IPR029058">
    <property type="entry name" value="AB_hydrolase_fold"/>
</dbReference>
<dbReference type="PANTHER" id="PTHR43194:SF2">
    <property type="entry name" value="PEROXISOMAL MEMBRANE PROTEIN LPX1"/>
    <property type="match status" value="1"/>
</dbReference>
<gene>
    <name evidence="2" type="ORF">SAMN00790413_03336</name>
</gene>
<accession>A0A1W1UX45</accession>
<evidence type="ECO:0000313" key="2">
    <source>
        <dbReference type="EMBL" id="SMB85274.1"/>
    </source>
</evidence>
<reference evidence="2 3" key="1">
    <citation type="submission" date="2017-04" db="EMBL/GenBank/DDBJ databases">
        <authorList>
            <person name="Afonso C.L."/>
            <person name="Miller P.J."/>
            <person name="Scott M.A."/>
            <person name="Spackman E."/>
            <person name="Goraichik I."/>
            <person name="Dimitrov K.M."/>
            <person name="Suarez D.L."/>
            <person name="Swayne D.E."/>
        </authorList>
    </citation>
    <scope>NUCLEOTIDE SEQUENCE [LARGE SCALE GENOMIC DNA]</scope>
    <source>
        <strain evidence="2 3">KR-140</strain>
    </source>
</reference>
<sequence length="297" mass="32362">MTTVTEEFQFLPQDAALVSRSAHLPHVRRKNATVGGLNISTLHWTNEPPQYTFLHGAGLNAHTWDATILGLNRPALAVDLPGHGDSDWREDADYRPITNAAAIGGVLDQLTSGPQILVGQSLGGLSAIAAAHRQPQQVRSLVLVDITPGVQIDPKAPNPVKDFLAGPRQYPSREAIVERALTFGFGPDREAVARGVYLNTRVTPDGQVEFKHHLAHLDLFKLPTHDPLDLWASLQDLTIPVALVYGTQGFLNSSHLTEFQRYLPDAALYPIKGGHNLQEDTPSALTQALKDIERSAL</sequence>
<organism evidence="2 3">
    <name type="scientific">Deinococcus hopiensis KR-140</name>
    <dbReference type="NCBI Taxonomy" id="695939"/>
    <lineage>
        <taxon>Bacteria</taxon>
        <taxon>Thermotogati</taxon>
        <taxon>Deinococcota</taxon>
        <taxon>Deinococci</taxon>
        <taxon>Deinococcales</taxon>
        <taxon>Deinococcaceae</taxon>
        <taxon>Deinococcus</taxon>
    </lineage>
</organism>
<dbReference type="OrthoDB" id="9775557at2"/>
<name>A0A1W1UX45_9DEIO</name>
<dbReference type="Proteomes" id="UP000192582">
    <property type="component" value="Unassembled WGS sequence"/>
</dbReference>
<protein>
    <submittedName>
        <fullName evidence="2">Pimeloyl-ACP methyl ester carboxylesterase</fullName>
    </submittedName>
</protein>
<dbReference type="InterPro" id="IPR000073">
    <property type="entry name" value="AB_hydrolase_1"/>
</dbReference>
<dbReference type="EMBL" id="FWWU01000008">
    <property type="protein sequence ID" value="SMB85274.1"/>
    <property type="molecule type" value="Genomic_DNA"/>
</dbReference>
<dbReference type="Pfam" id="PF12697">
    <property type="entry name" value="Abhydrolase_6"/>
    <property type="match status" value="1"/>
</dbReference>